<dbReference type="SMART" id="SM00448">
    <property type="entry name" value="REC"/>
    <property type="match status" value="1"/>
</dbReference>
<evidence type="ECO:0000256" key="2">
    <source>
        <dbReference type="ARBA" id="ARBA00023125"/>
    </source>
</evidence>
<keyword evidence="1 3" id="KW-0597">Phosphoprotein</keyword>
<dbReference type="Proteomes" id="UP000035489">
    <property type="component" value="Unassembled WGS sequence"/>
</dbReference>
<dbReference type="InterPro" id="IPR016032">
    <property type="entry name" value="Sig_transdc_resp-reg_C-effctor"/>
</dbReference>
<feature type="modified residue" description="4-aspartylphosphate" evidence="3">
    <location>
        <position position="59"/>
    </location>
</feature>
<dbReference type="PROSITE" id="PS50110">
    <property type="entry name" value="RESPONSE_REGULATORY"/>
    <property type="match status" value="1"/>
</dbReference>
<dbReference type="InterPro" id="IPR001789">
    <property type="entry name" value="Sig_transdc_resp-reg_receiver"/>
</dbReference>
<dbReference type="PROSITE" id="PS50043">
    <property type="entry name" value="HTH_LUXR_2"/>
    <property type="match status" value="1"/>
</dbReference>
<comment type="caution">
    <text evidence="6">The sequence shown here is derived from an EMBL/GenBank/DDBJ whole genome shotgun (WGS) entry which is preliminary data.</text>
</comment>
<dbReference type="SMART" id="SM00421">
    <property type="entry name" value="HTH_LUXR"/>
    <property type="match status" value="1"/>
</dbReference>
<dbReference type="InterPro" id="IPR051015">
    <property type="entry name" value="EvgA-like"/>
</dbReference>
<dbReference type="RefSeq" id="WP_047189769.1">
    <property type="nucleotide sequence ID" value="NZ_LCYG01000035.1"/>
</dbReference>
<dbReference type="CDD" id="cd17535">
    <property type="entry name" value="REC_NarL-like"/>
    <property type="match status" value="1"/>
</dbReference>
<dbReference type="SUPFAM" id="SSF52172">
    <property type="entry name" value="CheY-like"/>
    <property type="match status" value="1"/>
</dbReference>
<dbReference type="PANTHER" id="PTHR45566">
    <property type="entry name" value="HTH-TYPE TRANSCRIPTIONAL REGULATOR YHJB-RELATED"/>
    <property type="match status" value="1"/>
</dbReference>
<dbReference type="GO" id="GO:0003677">
    <property type="term" value="F:DNA binding"/>
    <property type="evidence" value="ECO:0007669"/>
    <property type="project" value="UniProtKB-KW"/>
</dbReference>
<dbReference type="InterPro" id="IPR000792">
    <property type="entry name" value="Tscrpt_reg_LuxR_C"/>
</dbReference>
<evidence type="ECO:0000313" key="6">
    <source>
        <dbReference type="EMBL" id="KLK92442.1"/>
    </source>
</evidence>
<feature type="domain" description="Response regulatory" evidence="5">
    <location>
        <begin position="7"/>
        <end position="124"/>
    </location>
</feature>
<keyword evidence="7" id="KW-1185">Reference proteome</keyword>
<protein>
    <recommendedName>
        <fullName evidence="8">LuxR family transcriptional regulator</fullName>
    </recommendedName>
</protein>
<feature type="domain" description="HTH luxR-type" evidence="4">
    <location>
        <begin position="153"/>
        <end position="218"/>
    </location>
</feature>
<dbReference type="OrthoDB" id="9805444at2"/>
<evidence type="ECO:0008006" key="8">
    <source>
        <dbReference type="Google" id="ProtNLM"/>
    </source>
</evidence>
<dbReference type="PANTHER" id="PTHR45566:SF2">
    <property type="entry name" value="NARL SUBFAMILY"/>
    <property type="match status" value="1"/>
</dbReference>
<dbReference type="AlphaFoldDB" id="A0A0H1RIL3"/>
<proteinExistence type="predicted"/>
<evidence type="ECO:0000259" key="5">
    <source>
        <dbReference type="PROSITE" id="PS50110"/>
    </source>
</evidence>
<dbReference type="EMBL" id="LCYG01000035">
    <property type="protein sequence ID" value="KLK92442.1"/>
    <property type="molecule type" value="Genomic_DNA"/>
</dbReference>
<accession>A0A0H1RIL3</accession>
<dbReference type="GO" id="GO:0006355">
    <property type="term" value="P:regulation of DNA-templated transcription"/>
    <property type="evidence" value="ECO:0007669"/>
    <property type="project" value="InterPro"/>
</dbReference>
<keyword evidence="2" id="KW-0238">DNA-binding</keyword>
<dbReference type="InterPro" id="IPR058245">
    <property type="entry name" value="NreC/VraR/RcsB-like_REC"/>
</dbReference>
<dbReference type="PRINTS" id="PR00038">
    <property type="entry name" value="HTHLUXR"/>
</dbReference>
<dbReference type="PATRIC" id="fig|1225564.3.peg.3808"/>
<gene>
    <name evidence="6" type="ORF">AA309_14640</name>
</gene>
<dbReference type="Pfam" id="PF00072">
    <property type="entry name" value="Response_reg"/>
    <property type="match status" value="1"/>
</dbReference>
<dbReference type="CDD" id="cd06170">
    <property type="entry name" value="LuxR_C_like"/>
    <property type="match status" value="1"/>
</dbReference>
<evidence type="ECO:0000256" key="3">
    <source>
        <dbReference type="PROSITE-ProRule" id="PRU00169"/>
    </source>
</evidence>
<evidence type="ECO:0000313" key="7">
    <source>
        <dbReference type="Proteomes" id="UP000035489"/>
    </source>
</evidence>
<reference evidence="6 7" key="1">
    <citation type="submission" date="2015-05" db="EMBL/GenBank/DDBJ databases">
        <title>Draft genome sequence of Microvirga vignae strain BR3299, a novel nitrogen fixing bacteria isolated from Brazil semi-aired region.</title>
        <authorList>
            <person name="Zilli J.E."/>
            <person name="Passos S.R."/>
            <person name="Leite J."/>
            <person name="Baldani J.I."/>
            <person name="Xavier G.R."/>
            <person name="Rumjaneck N.G."/>
            <person name="Simoes-Araujo J.L."/>
        </authorList>
    </citation>
    <scope>NUCLEOTIDE SEQUENCE [LARGE SCALE GENOMIC DNA]</scope>
    <source>
        <strain evidence="6 7">BR3299</strain>
    </source>
</reference>
<dbReference type="Gene3D" id="3.40.50.2300">
    <property type="match status" value="1"/>
</dbReference>
<dbReference type="STRING" id="1225564.AA309_14640"/>
<dbReference type="InterPro" id="IPR011006">
    <property type="entry name" value="CheY-like_superfamily"/>
</dbReference>
<organism evidence="6 7">
    <name type="scientific">Microvirga vignae</name>
    <dbReference type="NCBI Taxonomy" id="1225564"/>
    <lineage>
        <taxon>Bacteria</taxon>
        <taxon>Pseudomonadati</taxon>
        <taxon>Pseudomonadota</taxon>
        <taxon>Alphaproteobacteria</taxon>
        <taxon>Hyphomicrobiales</taxon>
        <taxon>Methylobacteriaceae</taxon>
        <taxon>Microvirga</taxon>
    </lineage>
</organism>
<sequence length="220" mass="23687">MDKAGQVALVADKDEYFRLALQTMLTDQLGFNGIVHVTSLDEALEQLSQKPGKTLALFDHTLPGIKSVACLTAVRDCFPNLRLAVLSMSHRKEDILAALEAGIHGYVPKTISPTQLIAALRLIMDGLIYVPPLVASIRPASEGVQELKAVPAKKPPIDNLSPRQREVLKLLMQGKSNKEIAQTMNLGEGTVKVHMAALFRVFGARSRAAVAAAGSQLLSS</sequence>
<name>A0A0H1RIL3_9HYPH</name>
<dbReference type="SUPFAM" id="SSF46894">
    <property type="entry name" value="C-terminal effector domain of the bipartite response regulators"/>
    <property type="match status" value="1"/>
</dbReference>
<evidence type="ECO:0000259" key="4">
    <source>
        <dbReference type="PROSITE" id="PS50043"/>
    </source>
</evidence>
<dbReference type="GO" id="GO:0000160">
    <property type="term" value="P:phosphorelay signal transduction system"/>
    <property type="evidence" value="ECO:0007669"/>
    <property type="project" value="InterPro"/>
</dbReference>
<evidence type="ECO:0000256" key="1">
    <source>
        <dbReference type="ARBA" id="ARBA00022553"/>
    </source>
</evidence>
<dbReference type="Pfam" id="PF00196">
    <property type="entry name" value="GerE"/>
    <property type="match status" value="1"/>
</dbReference>